<comment type="caution">
    <text evidence="7">The sequence shown here is derived from an EMBL/GenBank/DDBJ whole genome shotgun (WGS) entry which is preliminary data.</text>
</comment>
<evidence type="ECO:0000256" key="2">
    <source>
        <dbReference type="ARBA" id="ARBA00022630"/>
    </source>
</evidence>
<reference evidence="7" key="1">
    <citation type="submission" date="2020-11" db="EMBL/GenBank/DDBJ databases">
        <title>Sequencing the genomes of 1000 actinobacteria strains.</title>
        <authorList>
            <person name="Klenk H.-P."/>
        </authorList>
    </citation>
    <scope>NUCLEOTIDE SEQUENCE</scope>
    <source>
        <strain evidence="7">DSM 26152</strain>
    </source>
</reference>
<dbReference type="AlphaFoldDB" id="A0A931GFP4"/>
<dbReference type="InterPro" id="IPR036188">
    <property type="entry name" value="FAD/NAD-bd_sf"/>
</dbReference>
<evidence type="ECO:0000256" key="5">
    <source>
        <dbReference type="SAM" id="MobiDB-lite"/>
    </source>
</evidence>
<evidence type="ECO:0000256" key="3">
    <source>
        <dbReference type="ARBA" id="ARBA00022827"/>
    </source>
</evidence>
<dbReference type="RefSeq" id="WP_196836133.1">
    <property type="nucleotide sequence ID" value="NZ_JADOTZ010000001.1"/>
</dbReference>
<keyword evidence="4 7" id="KW-0560">Oxidoreductase</keyword>
<dbReference type="SUPFAM" id="SSF51905">
    <property type="entry name" value="FAD/NAD(P)-binding domain"/>
    <property type="match status" value="1"/>
</dbReference>
<keyword evidence="8" id="KW-1185">Reference proteome</keyword>
<evidence type="ECO:0000256" key="4">
    <source>
        <dbReference type="ARBA" id="ARBA00023002"/>
    </source>
</evidence>
<dbReference type="Gene3D" id="3.50.50.60">
    <property type="entry name" value="FAD/NAD(P)-binding domain"/>
    <property type="match status" value="1"/>
</dbReference>
<gene>
    <name evidence="7" type="ORF">IW252_001654</name>
</gene>
<dbReference type="EMBL" id="JADOTZ010000001">
    <property type="protein sequence ID" value="MBG6084887.1"/>
    <property type="molecule type" value="Genomic_DNA"/>
</dbReference>
<sequence>MTRIAVVGAGIVGLATAWALRQHGAEVRIFESGAPGGGQSAGESRIFRHAHDDARLARFVSHSRQLWRTWSEVFGQPLISPGGAIAIGPGVPEKLKLLDQLDHVPTAPLNREALQERFPLVADYSGPAMVDLHGGTIHTLAAIDALTGALRADVVHDHVLSVRSTATGAAEVRTGTGAETFDHVVLCAGRGTAELAHGAGLDLPVQLSAHVRLAFAVRHPGKDPLPTFQDGSDAFGESGVYGAPSQDNRRYSIGLSDTTRPAGPRGLDDPAELNALTERTAAYVRRALPGLDPTPRGHVHCWVTTVPWGDDGVGAWSDGAVTAIAGHNLFKQAPALGEALAEAALTGVVPELLRPESRLGAADSP</sequence>
<dbReference type="EC" id="1.5.3.1" evidence="7"/>
<keyword evidence="2" id="KW-0285">Flavoprotein</keyword>
<dbReference type="GO" id="GO:0050660">
    <property type="term" value="F:flavin adenine dinucleotide binding"/>
    <property type="evidence" value="ECO:0007669"/>
    <property type="project" value="InterPro"/>
</dbReference>
<dbReference type="GO" id="GO:0008115">
    <property type="term" value="F:sarcosine oxidase activity"/>
    <property type="evidence" value="ECO:0007669"/>
    <property type="project" value="UniProtKB-EC"/>
</dbReference>
<dbReference type="PANTHER" id="PTHR10961">
    <property type="entry name" value="PEROXISOMAL SARCOSINE OXIDASE"/>
    <property type="match status" value="1"/>
</dbReference>
<dbReference type="Pfam" id="PF01266">
    <property type="entry name" value="DAO"/>
    <property type="match status" value="1"/>
</dbReference>
<keyword evidence="3" id="KW-0274">FAD</keyword>
<dbReference type="Proteomes" id="UP000625033">
    <property type="component" value="Unassembled WGS sequence"/>
</dbReference>
<evidence type="ECO:0000259" key="6">
    <source>
        <dbReference type="Pfam" id="PF01266"/>
    </source>
</evidence>
<feature type="domain" description="FAD dependent oxidoreductase" evidence="6">
    <location>
        <begin position="3"/>
        <end position="342"/>
    </location>
</feature>
<accession>A0A931GFP4</accession>
<comment type="cofactor">
    <cofactor evidence="1">
        <name>FAD</name>
        <dbReference type="ChEBI" id="CHEBI:57692"/>
    </cofactor>
</comment>
<feature type="region of interest" description="Disordered" evidence="5">
    <location>
        <begin position="246"/>
        <end position="270"/>
    </location>
</feature>
<dbReference type="PANTHER" id="PTHR10961:SF46">
    <property type="entry name" value="PEROXISOMAL SARCOSINE OXIDASE"/>
    <property type="match status" value="1"/>
</dbReference>
<dbReference type="InterPro" id="IPR006076">
    <property type="entry name" value="FAD-dep_OxRdtase"/>
</dbReference>
<evidence type="ECO:0000256" key="1">
    <source>
        <dbReference type="ARBA" id="ARBA00001974"/>
    </source>
</evidence>
<evidence type="ECO:0000313" key="8">
    <source>
        <dbReference type="Proteomes" id="UP000625033"/>
    </source>
</evidence>
<organism evidence="7 8">
    <name type="scientific">Zhihengliuella flava</name>
    <dbReference type="NCBI Taxonomy" id="1285193"/>
    <lineage>
        <taxon>Bacteria</taxon>
        <taxon>Bacillati</taxon>
        <taxon>Actinomycetota</taxon>
        <taxon>Actinomycetes</taxon>
        <taxon>Micrococcales</taxon>
        <taxon>Micrococcaceae</taxon>
        <taxon>Zhihengliuella</taxon>
    </lineage>
</organism>
<dbReference type="InterPro" id="IPR045170">
    <property type="entry name" value="MTOX"/>
</dbReference>
<protein>
    <submittedName>
        <fullName evidence="7">Sarcosine oxidase</fullName>
        <ecNumber evidence="7">1.5.3.1</ecNumber>
    </submittedName>
</protein>
<name>A0A931GFP4_9MICC</name>
<evidence type="ECO:0000313" key="7">
    <source>
        <dbReference type="EMBL" id="MBG6084887.1"/>
    </source>
</evidence>
<dbReference type="Gene3D" id="3.30.9.10">
    <property type="entry name" value="D-Amino Acid Oxidase, subunit A, domain 2"/>
    <property type="match status" value="1"/>
</dbReference>
<proteinExistence type="predicted"/>